<evidence type="ECO:0000313" key="3">
    <source>
        <dbReference type="Proteomes" id="UP000076400"/>
    </source>
</evidence>
<dbReference type="RefSeq" id="WP_067557088.1">
    <property type="nucleotide sequence ID" value="NZ_LPXN01000116.1"/>
</dbReference>
<evidence type="ECO:0000256" key="1">
    <source>
        <dbReference type="SAM" id="MobiDB-lite"/>
    </source>
</evidence>
<evidence type="ECO:0000313" key="2">
    <source>
        <dbReference type="EMBL" id="KZD07414.1"/>
    </source>
</evidence>
<reference evidence="2 3" key="1">
    <citation type="submission" date="2015-12" db="EMBL/GenBank/DDBJ databases">
        <title>Genome sequence of Oceanibaculum pacificum MCCC 1A02656.</title>
        <authorList>
            <person name="Lu L."/>
            <person name="Lai Q."/>
            <person name="Shao Z."/>
            <person name="Qian P."/>
        </authorList>
    </citation>
    <scope>NUCLEOTIDE SEQUENCE [LARGE SCALE GENOMIC DNA]</scope>
    <source>
        <strain evidence="2 3">MCCC 1A02656</strain>
    </source>
</reference>
<feature type="compositionally biased region" description="Basic residues" evidence="1">
    <location>
        <begin position="60"/>
        <end position="71"/>
    </location>
</feature>
<keyword evidence="3" id="KW-1185">Reference proteome</keyword>
<name>A0A154W1I3_9PROT</name>
<feature type="region of interest" description="Disordered" evidence="1">
    <location>
        <begin position="56"/>
        <end position="83"/>
    </location>
</feature>
<dbReference type="OrthoDB" id="7584850at2"/>
<dbReference type="STRING" id="580166.AUP43_02520"/>
<dbReference type="Proteomes" id="UP000076400">
    <property type="component" value="Unassembled WGS sequence"/>
</dbReference>
<dbReference type="EMBL" id="LPXN01000116">
    <property type="protein sequence ID" value="KZD07414.1"/>
    <property type="molecule type" value="Genomic_DNA"/>
</dbReference>
<dbReference type="AlphaFoldDB" id="A0A154W1I3"/>
<sequence>MLQIRNDAFLIEVGTLDAGVAIRDGHAFHFVSADPRFQELETRKFGDLGQLQRAADALGRHKPRGKGRRIGHPILEGRQNATQ</sequence>
<protein>
    <submittedName>
        <fullName evidence="2">Uncharacterized protein</fullName>
    </submittedName>
</protein>
<organism evidence="2 3">
    <name type="scientific">Oceanibaculum pacificum</name>
    <dbReference type="NCBI Taxonomy" id="580166"/>
    <lineage>
        <taxon>Bacteria</taxon>
        <taxon>Pseudomonadati</taxon>
        <taxon>Pseudomonadota</taxon>
        <taxon>Alphaproteobacteria</taxon>
        <taxon>Rhodospirillales</taxon>
        <taxon>Oceanibaculaceae</taxon>
        <taxon>Oceanibaculum</taxon>
    </lineage>
</organism>
<proteinExistence type="predicted"/>
<comment type="caution">
    <text evidence="2">The sequence shown here is derived from an EMBL/GenBank/DDBJ whole genome shotgun (WGS) entry which is preliminary data.</text>
</comment>
<accession>A0A154W1I3</accession>
<gene>
    <name evidence="2" type="ORF">AUP43_02520</name>
</gene>